<dbReference type="EMBL" id="PFBP01000039">
    <property type="protein sequence ID" value="PIT89703.1"/>
    <property type="molecule type" value="Genomic_DNA"/>
</dbReference>
<comment type="caution">
    <text evidence="6">The sequence shown here is derived from an EMBL/GenBank/DDBJ whole genome shotgun (WGS) entry which is preliminary data.</text>
</comment>
<dbReference type="GO" id="GO:0008236">
    <property type="term" value="F:serine-type peptidase activity"/>
    <property type="evidence" value="ECO:0007669"/>
    <property type="project" value="UniProtKB-KW"/>
</dbReference>
<dbReference type="NCBIfam" id="TIGR00706">
    <property type="entry name" value="SppA_dom"/>
    <property type="match status" value="1"/>
</dbReference>
<protein>
    <submittedName>
        <fullName evidence="6">Signal peptide peptidase SppA</fullName>
    </submittedName>
</protein>
<dbReference type="InterPro" id="IPR047272">
    <property type="entry name" value="S49_SppA_C"/>
</dbReference>
<dbReference type="PANTHER" id="PTHR42987:SF4">
    <property type="entry name" value="PROTEASE SOHB-RELATED"/>
    <property type="match status" value="1"/>
</dbReference>
<proteinExistence type="inferred from homology"/>
<evidence type="ECO:0000313" key="7">
    <source>
        <dbReference type="Proteomes" id="UP000231464"/>
    </source>
</evidence>
<dbReference type="PANTHER" id="PTHR42987">
    <property type="entry name" value="PEPTIDASE S49"/>
    <property type="match status" value="1"/>
</dbReference>
<name>A0A2M6WA70_9BACT</name>
<evidence type="ECO:0000256" key="3">
    <source>
        <dbReference type="ARBA" id="ARBA00022801"/>
    </source>
</evidence>
<keyword evidence="3" id="KW-0378">Hydrolase</keyword>
<reference evidence="7" key="1">
    <citation type="submission" date="2017-09" db="EMBL/GenBank/DDBJ databases">
        <title>Depth-based differentiation of microbial function through sediment-hosted aquifers and enrichment of novel symbionts in the deep terrestrial subsurface.</title>
        <authorList>
            <person name="Probst A.J."/>
            <person name="Ladd B."/>
            <person name="Jarett J.K."/>
            <person name="Geller-Mcgrath D.E."/>
            <person name="Sieber C.M.K."/>
            <person name="Emerson J.B."/>
            <person name="Anantharaman K."/>
            <person name="Thomas B.C."/>
            <person name="Malmstrom R."/>
            <person name="Stieglmeier M."/>
            <person name="Klingl A."/>
            <person name="Woyke T."/>
            <person name="Ryan C.M."/>
            <person name="Banfield J.F."/>
        </authorList>
    </citation>
    <scope>NUCLEOTIDE SEQUENCE [LARGE SCALE GENOMIC DNA]</scope>
</reference>
<evidence type="ECO:0000256" key="1">
    <source>
        <dbReference type="ARBA" id="ARBA00008683"/>
    </source>
</evidence>
<dbReference type="Pfam" id="PF01343">
    <property type="entry name" value="Peptidase_S49"/>
    <property type="match status" value="1"/>
</dbReference>
<dbReference type="AlphaFoldDB" id="A0A2M6WA70"/>
<dbReference type="CDD" id="cd07023">
    <property type="entry name" value="S49_Sppa_N_C"/>
    <property type="match status" value="1"/>
</dbReference>
<evidence type="ECO:0000256" key="4">
    <source>
        <dbReference type="ARBA" id="ARBA00022825"/>
    </source>
</evidence>
<feature type="domain" description="Peptidase S49" evidence="5">
    <location>
        <begin position="111"/>
        <end position="259"/>
    </location>
</feature>
<dbReference type="Gene3D" id="3.90.226.10">
    <property type="entry name" value="2-enoyl-CoA Hydratase, Chain A, domain 1"/>
    <property type="match status" value="1"/>
</dbReference>
<gene>
    <name evidence="6" type="primary">sppA</name>
    <name evidence="6" type="ORF">COU23_02360</name>
</gene>
<evidence type="ECO:0000259" key="5">
    <source>
        <dbReference type="Pfam" id="PF01343"/>
    </source>
</evidence>
<dbReference type="GO" id="GO:0006508">
    <property type="term" value="P:proteolysis"/>
    <property type="evidence" value="ECO:0007669"/>
    <property type="project" value="UniProtKB-KW"/>
</dbReference>
<dbReference type="InterPro" id="IPR029045">
    <property type="entry name" value="ClpP/crotonase-like_dom_sf"/>
</dbReference>
<evidence type="ECO:0000256" key="2">
    <source>
        <dbReference type="ARBA" id="ARBA00022670"/>
    </source>
</evidence>
<dbReference type="InterPro" id="IPR004635">
    <property type="entry name" value="Pept_S49_SppA"/>
</dbReference>
<accession>A0A2M6WA70</accession>
<evidence type="ECO:0000313" key="6">
    <source>
        <dbReference type="EMBL" id="PIT89703.1"/>
    </source>
</evidence>
<dbReference type="InterPro" id="IPR002142">
    <property type="entry name" value="Peptidase_S49"/>
</dbReference>
<dbReference type="Gene3D" id="6.20.330.10">
    <property type="match status" value="1"/>
</dbReference>
<comment type="similarity">
    <text evidence="1">Belongs to the peptidase S49 family.</text>
</comment>
<sequence length="268" mass="29459">MAVLVFIVISFCVGLFFIFIGDDSEEITAEESAEQENCNVYGVVLHGELVTYIPQNDFNESGSVITDKVASEDLVYYIDQAEKDEKIKAIVLEIDSYGGGPVADEEVANALKRATKPTVALIRSAGLSAAYYAATGADVIFAAKESDVGSIGVTLSYLDYAKQNQNNGATFNQISSGKYKDLMNPDKLLTDEEKSLLMRDVEIIKKNFIKAVAENRKLDINKVRVLADGSSMLGEMALKNGLIDRIGGYYEVKEYLKEQIGEEVEICW</sequence>
<organism evidence="6 7">
    <name type="scientific">Candidatus Kuenenbacteria bacterium CG10_big_fil_rev_8_21_14_0_10_36_11</name>
    <dbReference type="NCBI Taxonomy" id="1974618"/>
    <lineage>
        <taxon>Bacteria</taxon>
        <taxon>Candidatus Kueneniibacteriota</taxon>
    </lineage>
</organism>
<dbReference type="SUPFAM" id="SSF52096">
    <property type="entry name" value="ClpP/crotonase"/>
    <property type="match status" value="1"/>
</dbReference>
<dbReference type="Proteomes" id="UP000231464">
    <property type="component" value="Unassembled WGS sequence"/>
</dbReference>
<keyword evidence="4" id="KW-0720">Serine protease</keyword>
<keyword evidence="2" id="KW-0645">Protease</keyword>